<dbReference type="Proteomes" id="UP000055048">
    <property type="component" value="Unassembled WGS sequence"/>
</dbReference>
<dbReference type="EMBL" id="JYDJ01000023">
    <property type="protein sequence ID" value="KRX48860.1"/>
    <property type="molecule type" value="Genomic_DNA"/>
</dbReference>
<sequence length="111" mass="12415">LMHYNPTQLPSIDLHVTYLSRIYFLIHLMECITYLLHTLRIYSNFALFSGSIGLCYHESGNSAFPDMSELVDQSDTSVWNCGTGAALNQPPVLSASFSFTQIFSVLWSGNS</sequence>
<reference evidence="1 2" key="1">
    <citation type="submission" date="2015-01" db="EMBL/GenBank/DDBJ databases">
        <title>Evolution of Trichinella species and genotypes.</title>
        <authorList>
            <person name="Korhonen P.K."/>
            <person name="Edoardo P."/>
            <person name="Giuseppe L.R."/>
            <person name="Gasser R.B."/>
        </authorList>
    </citation>
    <scope>NUCLEOTIDE SEQUENCE [LARGE SCALE GENOMIC DNA]</scope>
    <source>
        <strain evidence="1">ISS417</strain>
    </source>
</reference>
<name>A0A0V0UBZ9_9BILA</name>
<evidence type="ECO:0000313" key="2">
    <source>
        <dbReference type="Proteomes" id="UP000055048"/>
    </source>
</evidence>
<organism evidence="1 2">
    <name type="scientific">Trichinella murrelli</name>
    <dbReference type="NCBI Taxonomy" id="144512"/>
    <lineage>
        <taxon>Eukaryota</taxon>
        <taxon>Metazoa</taxon>
        <taxon>Ecdysozoa</taxon>
        <taxon>Nematoda</taxon>
        <taxon>Enoplea</taxon>
        <taxon>Dorylaimia</taxon>
        <taxon>Trichinellida</taxon>
        <taxon>Trichinellidae</taxon>
        <taxon>Trichinella</taxon>
    </lineage>
</organism>
<evidence type="ECO:0000313" key="1">
    <source>
        <dbReference type="EMBL" id="KRX48860.1"/>
    </source>
</evidence>
<dbReference type="AlphaFoldDB" id="A0A0V0UBZ9"/>
<proteinExistence type="predicted"/>
<feature type="non-terminal residue" evidence="1">
    <location>
        <position position="111"/>
    </location>
</feature>
<comment type="caution">
    <text evidence="1">The sequence shown here is derived from an EMBL/GenBank/DDBJ whole genome shotgun (WGS) entry which is preliminary data.</text>
</comment>
<feature type="non-terminal residue" evidence="1">
    <location>
        <position position="1"/>
    </location>
</feature>
<accession>A0A0V0UBZ9</accession>
<protein>
    <submittedName>
        <fullName evidence="1">Uncharacterized protein</fullName>
    </submittedName>
</protein>
<gene>
    <name evidence="1" type="ORF">T05_7737</name>
</gene>
<keyword evidence="2" id="KW-1185">Reference proteome</keyword>